<dbReference type="EMBL" id="CP066023">
    <property type="protein sequence ID" value="QQB81836.1"/>
    <property type="molecule type" value="Genomic_DNA"/>
</dbReference>
<organism evidence="2 4">
    <name type="scientific">Corynebacterium amycolatum</name>
    <dbReference type="NCBI Taxonomy" id="43765"/>
    <lineage>
        <taxon>Bacteria</taxon>
        <taxon>Bacillati</taxon>
        <taxon>Actinomycetota</taxon>
        <taxon>Actinomycetes</taxon>
        <taxon>Mycobacteriales</taxon>
        <taxon>Corynebacteriaceae</taxon>
        <taxon>Corynebacterium</taxon>
    </lineage>
</organism>
<evidence type="ECO:0000313" key="5">
    <source>
        <dbReference type="Proteomes" id="UP000595198"/>
    </source>
</evidence>
<evidence type="ECO:0000313" key="1">
    <source>
        <dbReference type="EMBL" id="QPR30000.1"/>
    </source>
</evidence>
<keyword evidence="5" id="KW-1185">Reference proteome</keyword>
<dbReference type="Proteomes" id="UP000595198">
    <property type="component" value="Chromosome"/>
</dbReference>
<protein>
    <submittedName>
        <fullName evidence="2">Uncharacterized protein</fullName>
    </submittedName>
</protein>
<evidence type="ECO:0000313" key="3">
    <source>
        <dbReference type="EMBL" id="QQB81836.1"/>
    </source>
</evidence>
<evidence type="ECO:0000313" key="2">
    <source>
        <dbReference type="EMBL" id="QPR31889.1"/>
    </source>
</evidence>
<dbReference type="RefSeq" id="WP_197914184.1">
    <property type="nucleotide sequence ID" value="NZ_CP065628.1"/>
</dbReference>
<dbReference type="Proteomes" id="UP000594774">
    <property type="component" value="Chromosome"/>
</dbReference>
<dbReference type="EMBL" id="CP065628">
    <property type="protein sequence ID" value="QPR30000.1"/>
    <property type="molecule type" value="Genomic_DNA"/>
</dbReference>
<dbReference type="AlphaFoldDB" id="A0AB37GEI5"/>
<name>A0AB37GEI5_CORAY</name>
<evidence type="ECO:0000313" key="4">
    <source>
        <dbReference type="Proteomes" id="UP000594774"/>
    </source>
</evidence>
<gene>
    <name evidence="2" type="ORF">I6G95_05630</name>
    <name evidence="1" type="ORF">I6G95_07005</name>
    <name evidence="3" type="ORF">I6H48_07565</name>
</gene>
<accession>A0AB37GEI5</accession>
<sequence>MTRITALEDRIIAASQQASSMEAWLKREIYTCCATRREETGIALEMALTHLHRIQRTLEQEQ</sequence>
<proteinExistence type="predicted"/>
<dbReference type="EMBL" id="CP065628">
    <property type="protein sequence ID" value="QPR31889.1"/>
    <property type="molecule type" value="Genomic_DNA"/>
</dbReference>
<reference evidence="4 5" key="1">
    <citation type="submission" date="2020-12" db="EMBL/GenBank/DDBJ databases">
        <title>FDA dAtabase for Regulatory Grade micrObial Sequences (FDA-ARGOS): Supporting development and validation of Infectious Disease Dx tests.</title>
        <authorList>
            <person name="Sproer C."/>
            <person name="Gronow S."/>
            <person name="Severitt S."/>
            <person name="Schroder I."/>
            <person name="Tallon L."/>
            <person name="Sadzewicz L."/>
            <person name="Zhao X."/>
            <person name="Boylan J."/>
            <person name="Ott S."/>
            <person name="Bowen H."/>
            <person name="Vavikolanu K."/>
            <person name="Mehta A."/>
            <person name="Aluvathingal J."/>
            <person name="Nadendla S."/>
            <person name="Lowell S."/>
            <person name="Myers T."/>
            <person name="Yan Y."/>
            <person name="Sichtig H."/>
        </authorList>
    </citation>
    <scope>NUCLEOTIDE SEQUENCE [LARGE SCALE GENOMIC DNA]</scope>
    <source>
        <strain evidence="2 4">FDAARGOS_938</strain>
        <strain evidence="3 5">FDAARGOS_991</strain>
    </source>
</reference>